<dbReference type="EMBL" id="CP040396">
    <property type="protein sequence ID" value="QCT04384.1"/>
    <property type="molecule type" value="Genomic_DNA"/>
</dbReference>
<evidence type="ECO:0000256" key="1">
    <source>
        <dbReference type="ARBA" id="ARBA00023015"/>
    </source>
</evidence>
<dbReference type="RefSeq" id="WP_138227103.1">
    <property type="nucleotide sequence ID" value="NZ_CP040396.1"/>
</dbReference>
<dbReference type="CDD" id="cd00093">
    <property type="entry name" value="HTH_XRE"/>
    <property type="match status" value="1"/>
</dbReference>
<proteinExistence type="predicted"/>
<keyword evidence="1" id="KW-0805">Transcription regulation</keyword>
<dbReference type="Pfam" id="PF01381">
    <property type="entry name" value="HTH_3"/>
    <property type="match status" value="1"/>
</dbReference>
<dbReference type="InterPro" id="IPR050807">
    <property type="entry name" value="TransReg_Diox_bact_type"/>
</dbReference>
<keyword evidence="6" id="KW-1185">Reference proteome</keyword>
<keyword evidence="3" id="KW-0804">Transcription</keyword>
<dbReference type="GO" id="GO:0003677">
    <property type="term" value="F:DNA binding"/>
    <property type="evidence" value="ECO:0007669"/>
    <property type="project" value="UniProtKB-KW"/>
</dbReference>
<gene>
    <name evidence="5" type="ORF">E6C60_3676</name>
</gene>
<sequence length="120" mass="13842">MSNPYLQVGKKIRLYRKARKLTQEELGEILKIDQSYIGRIERGEVNITLDTIYKISDALQITPVQLLEDEKNDREGKLRTDILDKIDILLIPLTVDELQGVHRVIKEVLALKNINKGKHP</sequence>
<evidence type="ECO:0000313" key="5">
    <source>
        <dbReference type="EMBL" id="QCT04384.1"/>
    </source>
</evidence>
<feature type="domain" description="HTH cro/C1-type" evidence="4">
    <location>
        <begin position="12"/>
        <end position="66"/>
    </location>
</feature>
<evidence type="ECO:0000313" key="6">
    <source>
        <dbReference type="Proteomes" id="UP000300879"/>
    </source>
</evidence>
<name>A0A4V1G4E2_9BACL</name>
<evidence type="ECO:0000256" key="2">
    <source>
        <dbReference type="ARBA" id="ARBA00023125"/>
    </source>
</evidence>
<dbReference type="PANTHER" id="PTHR46797:SF23">
    <property type="entry name" value="HTH-TYPE TRANSCRIPTIONAL REGULATOR SUTR"/>
    <property type="match status" value="1"/>
</dbReference>
<dbReference type="Gene3D" id="1.10.260.40">
    <property type="entry name" value="lambda repressor-like DNA-binding domains"/>
    <property type="match status" value="1"/>
</dbReference>
<dbReference type="KEGG" id="palo:E6C60_3676"/>
<dbReference type="InterPro" id="IPR010982">
    <property type="entry name" value="Lambda_DNA-bd_dom_sf"/>
</dbReference>
<evidence type="ECO:0000256" key="3">
    <source>
        <dbReference type="ARBA" id="ARBA00023163"/>
    </source>
</evidence>
<dbReference type="PROSITE" id="PS50943">
    <property type="entry name" value="HTH_CROC1"/>
    <property type="match status" value="1"/>
</dbReference>
<dbReference type="SMART" id="SM00530">
    <property type="entry name" value="HTH_XRE"/>
    <property type="match status" value="1"/>
</dbReference>
<dbReference type="SUPFAM" id="SSF47413">
    <property type="entry name" value="lambda repressor-like DNA-binding domains"/>
    <property type="match status" value="1"/>
</dbReference>
<dbReference type="OrthoDB" id="9814553at2"/>
<reference evidence="5 6" key="1">
    <citation type="submission" date="2019-05" db="EMBL/GenBank/DDBJ databases">
        <authorList>
            <person name="Chen C."/>
        </authorList>
    </citation>
    <scope>NUCLEOTIDE SEQUENCE [LARGE SCALE GENOMIC DNA]</scope>
    <source>
        <strain evidence="5 6">HB172198</strain>
    </source>
</reference>
<accession>A0A4V1G4E2</accession>
<dbReference type="AlphaFoldDB" id="A0A4V1G4E2"/>
<organism evidence="5 6">
    <name type="scientific">Paenibacillus algicola</name>
    <dbReference type="NCBI Taxonomy" id="2565926"/>
    <lineage>
        <taxon>Bacteria</taxon>
        <taxon>Bacillati</taxon>
        <taxon>Bacillota</taxon>
        <taxon>Bacilli</taxon>
        <taxon>Bacillales</taxon>
        <taxon>Paenibacillaceae</taxon>
        <taxon>Paenibacillus</taxon>
    </lineage>
</organism>
<protein>
    <submittedName>
        <fullName evidence="5">DNA-binding helix-turn-helix protein</fullName>
    </submittedName>
</protein>
<dbReference type="GO" id="GO:0005829">
    <property type="term" value="C:cytosol"/>
    <property type="evidence" value="ECO:0007669"/>
    <property type="project" value="TreeGrafter"/>
</dbReference>
<dbReference type="GO" id="GO:0003700">
    <property type="term" value="F:DNA-binding transcription factor activity"/>
    <property type="evidence" value="ECO:0007669"/>
    <property type="project" value="TreeGrafter"/>
</dbReference>
<dbReference type="Proteomes" id="UP000300879">
    <property type="component" value="Chromosome"/>
</dbReference>
<dbReference type="PANTHER" id="PTHR46797">
    <property type="entry name" value="HTH-TYPE TRANSCRIPTIONAL REGULATOR"/>
    <property type="match status" value="1"/>
</dbReference>
<keyword evidence="2 5" id="KW-0238">DNA-binding</keyword>
<evidence type="ECO:0000259" key="4">
    <source>
        <dbReference type="PROSITE" id="PS50943"/>
    </source>
</evidence>
<dbReference type="InterPro" id="IPR001387">
    <property type="entry name" value="Cro/C1-type_HTH"/>
</dbReference>